<gene>
    <name evidence="1" type="ORF">VZ94_13665</name>
</gene>
<dbReference type="Proteomes" id="UP000033684">
    <property type="component" value="Unassembled WGS sequence"/>
</dbReference>
<reference evidence="2" key="1">
    <citation type="submission" date="2015-03" db="EMBL/GenBank/DDBJ databases">
        <title>Draft genome sequence of a novel methanotroph (Sn10-6) isolated from flooded ricefield rhizosphere in India.</title>
        <authorList>
            <person name="Pandit P.S."/>
            <person name="Pore S.D."/>
            <person name="Arora P."/>
            <person name="Kapse N.G."/>
            <person name="Dhakephalkar P.K."/>
            <person name="Rahalkar M.C."/>
        </authorList>
    </citation>
    <scope>NUCLEOTIDE SEQUENCE [LARGE SCALE GENOMIC DNA]</scope>
    <source>
        <strain evidence="2">Sn10-6</strain>
    </source>
</reference>
<protein>
    <submittedName>
        <fullName evidence="1">Uncharacterized protein</fullName>
    </submittedName>
</protein>
<proteinExistence type="predicted"/>
<sequence length="82" mass="8928">MKQAVNFRLDETTLTTIAVLAKDLQTSKTDIIEKAVMQFAASRLNRKNVLMQFAATLAADEADAILDAIQADKSSKDIDSAL</sequence>
<keyword evidence="2" id="KW-1185">Reference proteome</keyword>
<dbReference type="AlphaFoldDB" id="A0A0F3IH22"/>
<name>A0A0F3IH22_9GAMM</name>
<evidence type="ECO:0000313" key="1">
    <source>
        <dbReference type="EMBL" id="KJV06070.1"/>
    </source>
</evidence>
<organism evidence="1 2">
    <name type="scientific">Methylocucumis oryzae</name>
    <dbReference type="NCBI Taxonomy" id="1632867"/>
    <lineage>
        <taxon>Bacteria</taxon>
        <taxon>Pseudomonadati</taxon>
        <taxon>Pseudomonadota</taxon>
        <taxon>Gammaproteobacteria</taxon>
        <taxon>Methylococcales</taxon>
        <taxon>Methylococcaceae</taxon>
        <taxon>Methylocucumis</taxon>
    </lineage>
</organism>
<comment type="caution">
    <text evidence="1">The sequence shown here is derived from an EMBL/GenBank/DDBJ whole genome shotgun (WGS) entry which is preliminary data.</text>
</comment>
<accession>A0A0F3IH22</accession>
<dbReference type="OrthoDB" id="5334715at2"/>
<dbReference type="RefSeq" id="WP_045779653.1">
    <property type="nucleotide sequence ID" value="NZ_LAJX01000136.1"/>
</dbReference>
<evidence type="ECO:0000313" key="2">
    <source>
        <dbReference type="Proteomes" id="UP000033684"/>
    </source>
</evidence>
<reference evidence="1 2" key="2">
    <citation type="journal article" date="2016" name="Microb. Ecol.">
        <title>Genome Characteristics of a Novel Type I Methanotroph (Sn10-6) Isolated from a Flooded Indian Rice Field.</title>
        <authorList>
            <person name="Rahalkar M.C."/>
            <person name="Pandit P.S."/>
            <person name="Dhakephalkar P.K."/>
            <person name="Pore S."/>
            <person name="Arora P."/>
            <person name="Kapse N."/>
        </authorList>
    </citation>
    <scope>NUCLEOTIDE SEQUENCE [LARGE SCALE GENOMIC DNA]</scope>
    <source>
        <strain evidence="1 2">Sn10-6</strain>
    </source>
</reference>
<dbReference type="EMBL" id="LAJX01000136">
    <property type="protein sequence ID" value="KJV06070.1"/>
    <property type="molecule type" value="Genomic_DNA"/>
</dbReference>